<evidence type="ECO:0000313" key="1">
    <source>
        <dbReference type="EMBL" id="WFR98168.1"/>
    </source>
</evidence>
<accession>A0AAF1KSY5</accession>
<gene>
    <name evidence="1" type="ORF">PR017_22570</name>
</gene>
<organism evidence="1 2">
    <name type="scientific">Rhizobium tumorigenes</name>
    <dbReference type="NCBI Taxonomy" id="2041385"/>
    <lineage>
        <taxon>Bacteria</taxon>
        <taxon>Pseudomonadati</taxon>
        <taxon>Pseudomonadota</taxon>
        <taxon>Alphaproteobacteria</taxon>
        <taxon>Hyphomicrobiales</taxon>
        <taxon>Rhizobiaceae</taxon>
        <taxon>Rhizobium/Agrobacterium group</taxon>
        <taxon>Rhizobium</taxon>
    </lineage>
</organism>
<reference evidence="1 2" key="1">
    <citation type="journal article" date="2018" name="Sci. Rep.">
        <title>Rhizobium tumorigenes sp. nov., a novel plant tumorigenic bacterium isolated from cane gall tumors on thornless blackberry.</title>
        <authorList>
            <person name="Kuzmanovi N."/>
            <person name="Smalla K."/>
            <person name="Gronow S."/>
            <person name="PuBawska J."/>
        </authorList>
    </citation>
    <scope>NUCLEOTIDE SEQUENCE [LARGE SCALE GENOMIC DNA]</scope>
    <source>
        <strain evidence="1 2">1078</strain>
    </source>
</reference>
<dbReference type="KEGG" id="rtu:PR017_22570"/>
<evidence type="ECO:0000313" key="2">
    <source>
        <dbReference type="Proteomes" id="UP000249499"/>
    </source>
</evidence>
<reference evidence="2" key="2">
    <citation type="journal article" date="2023" name="MicrobiologyOpen">
        <title>Genomics of the tumorigenes clade of the family Rhizobiaceae and description of Rhizobium rhododendri sp. nov.</title>
        <authorList>
            <person name="Kuzmanovic N."/>
            <person name="diCenzo G.C."/>
            <person name="Bunk B."/>
            <person name="Sproeer C."/>
            <person name="Fruehling A."/>
            <person name="Neumann-Schaal M."/>
            <person name="Overmann J."/>
            <person name="Smalla K."/>
        </authorList>
    </citation>
    <scope>NUCLEOTIDE SEQUENCE [LARGE SCALE GENOMIC DNA]</scope>
    <source>
        <strain evidence="2">1078</strain>
        <plasmid evidence="2">pTi1078</plasmid>
    </source>
</reference>
<sequence>MPDIADQYEVLRGAALGEALPLKARSGLMLFLRRGMWGWARTLTAAASPDQRQFYPSSATRPAHGELSAVVHVLATIAMSIHQRRAP</sequence>
<protein>
    <submittedName>
        <fullName evidence="1">Uncharacterized protein</fullName>
    </submittedName>
</protein>
<dbReference type="RefSeq" id="WP_111220948.1">
    <property type="nucleotide sequence ID" value="NZ_CP117257.1"/>
</dbReference>
<keyword evidence="1" id="KW-0614">Plasmid</keyword>
<dbReference type="Proteomes" id="UP000249499">
    <property type="component" value="Plasmid pTi1078"/>
</dbReference>
<name>A0AAF1KSY5_9HYPH</name>
<keyword evidence="2" id="KW-1185">Reference proteome</keyword>
<proteinExistence type="predicted"/>
<geneLocation type="plasmid" evidence="1 2">
    <name>pTi1078</name>
</geneLocation>
<dbReference type="EMBL" id="CP117257">
    <property type="protein sequence ID" value="WFR98168.1"/>
    <property type="molecule type" value="Genomic_DNA"/>
</dbReference>
<dbReference type="AlphaFoldDB" id="A0AAF1KSY5"/>